<keyword evidence="1" id="KW-0472">Membrane</keyword>
<dbReference type="NCBIfam" id="NF047439">
    <property type="entry name" value="prenyl_LA_0991"/>
    <property type="match status" value="1"/>
</dbReference>
<accession>A0A0E2B2T0</accession>
<feature type="transmembrane region" description="Helical" evidence="1">
    <location>
        <begin position="257"/>
        <end position="276"/>
    </location>
</feature>
<protein>
    <submittedName>
        <fullName evidence="2">Putative membrane protein</fullName>
    </submittedName>
</protein>
<feature type="transmembrane region" description="Helical" evidence="1">
    <location>
        <begin position="78"/>
        <end position="98"/>
    </location>
</feature>
<proteinExistence type="predicted"/>
<feature type="transmembrane region" description="Helical" evidence="1">
    <location>
        <begin position="225"/>
        <end position="245"/>
    </location>
</feature>
<name>A0A0E2B2T0_9LEPT</name>
<dbReference type="EMBL" id="AHMY02000041">
    <property type="protein sequence ID" value="EKO15574.1"/>
    <property type="molecule type" value="Genomic_DNA"/>
</dbReference>
<sequence>MFYRIFYYWNVLSIDIVCGAVSSAWFASYVLNSDLKTEFWILLPVTVWVIYSADHWIDGWKLGDKSANPRHEFYYKNRIFLIVITGLAAFFSFVSGITFLKEQILLATLVIGIFIVIHFLLSYLQVSFFWKECSVSILYTAGVWFGPILYTSKTGWEIWCGLFFLTTLCNSFVNSYMEIEIDKKEDAESILKWISQKTLKKSVIALSGIGTVLNLIWFWKNQWVILPEFFYLSIGYLVPVNILFFESFFQKKQLYRILGEGYFILACIPVVFRKLYPI</sequence>
<dbReference type="Proteomes" id="UP000006253">
    <property type="component" value="Unassembled WGS sequence"/>
</dbReference>
<keyword evidence="1" id="KW-0812">Transmembrane</keyword>
<keyword evidence="1" id="KW-1133">Transmembrane helix</keyword>
<dbReference type="AlphaFoldDB" id="A0A0E2B2T0"/>
<organism evidence="2 3">
    <name type="scientific">Leptospira kirschneri str. H1</name>
    <dbReference type="NCBI Taxonomy" id="1049966"/>
    <lineage>
        <taxon>Bacteria</taxon>
        <taxon>Pseudomonadati</taxon>
        <taxon>Spirochaetota</taxon>
        <taxon>Spirochaetia</taxon>
        <taxon>Leptospirales</taxon>
        <taxon>Leptospiraceae</taxon>
        <taxon>Leptospira</taxon>
    </lineage>
</organism>
<comment type="caution">
    <text evidence="2">The sequence shown here is derived from an EMBL/GenBank/DDBJ whole genome shotgun (WGS) entry which is preliminary data.</text>
</comment>
<feature type="transmembrane region" description="Helical" evidence="1">
    <location>
        <begin position="198"/>
        <end position="219"/>
    </location>
</feature>
<feature type="transmembrane region" description="Helical" evidence="1">
    <location>
        <begin position="104"/>
        <end position="121"/>
    </location>
</feature>
<dbReference type="RefSeq" id="WP_004765584.1">
    <property type="nucleotide sequence ID" value="NZ_AHMY02000041.1"/>
</dbReference>
<feature type="transmembrane region" description="Helical" evidence="1">
    <location>
        <begin position="156"/>
        <end position="177"/>
    </location>
</feature>
<evidence type="ECO:0000313" key="3">
    <source>
        <dbReference type="Proteomes" id="UP000006253"/>
    </source>
</evidence>
<evidence type="ECO:0000256" key="1">
    <source>
        <dbReference type="SAM" id="Phobius"/>
    </source>
</evidence>
<gene>
    <name evidence="2" type="ORF">LEP1GSC081_4248</name>
</gene>
<feature type="transmembrane region" description="Helical" evidence="1">
    <location>
        <begin position="133"/>
        <end position="150"/>
    </location>
</feature>
<feature type="transmembrane region" description="Helical" evidence="1">
    <location>
        <begin position="7"/>
        <end position="27"/>
    </location>
</feature>
<evidence type="ECO:0000313" key="2">
    <source>
        <dbReference type="EMBL" id="EKO15574.1"/>
    </source>
</evidence>
<reference evidence="2 3" key="1">
    <citation type="submission" date="2012-10" db="EMBL/GenBank/DDBJ databases">
        <authorList>
            <person name="Harkins D.M."/>
            <person name="Durkin A.S."/>
            <person name="Brinkac L.M."/>
            <person name="Selengut J.D."/>
            <person name="Sanka R."/>
            <person name="DePew J."/>
            <person name="Purushe J."/>
            <person name="Peacock S.J."/>
            <person name="Thaipadungpanit J."/>
            <person name="Wuthiekanun V.W."/>
            <person name="Day N.P."/>
            <person name="Vinetz J.M."/>
            <person name="Sutton G.G."/>
            <person name="Nelson W.C."/>
            <person name="Fouts D.E."/>
        </authorList>
    </citation>
    <scope>NUCLEOTIDE SEQUENCE [LARGE SCALE GENOMIC DNA]</scope>
    <source>
        <strain evidence="2 3">H1</strain>
    </source>
</reference>
<feature type="transmembrane region" description="Helical" evidence="1">
    <location>
        <begin position="39"/>
        <end position="57"/>
    </location>
</feature>